<keyword evidence="3" id="KW-1185">Reference proteome</keyword>
<comment type="caution">
    <text evidence="2">The sequence shown here is derived from an EMBL/GenBank/DDBJ whole genome shotgun (WGS) entry which is preliminary data.</text>
</comment>
<feature type="region of interest" description="Disordered" evidence="1">
    <location>
        <begin position="123"/>
        <end position="169"/>
    </location>
</feature>
<feature type="compositionally biased region" description="Low complexity" evidence="1">
    <location>
        <begin position="160"/>
        <end position="169"/>
    </location>
</feature>
<protein>
    <recommendedName>
        <fullName evidence="4">No apical meristem-associated C-terminal domain-containing protein</fullName>
    </recommendedName>
</protein>
<reference evidence="2" key="2">
    <citation type="submission" date="2022-01" db="EMBL/GenBank/DDBJ databases">
        <authorList>
            <person name="Yamashiro T."/>
            <person name="Shiraishi A."/>
            <person name="Satake H."/>
            <person name="Nakayama K."/>
        </authorList>
    </citation>
    <scope>NUCLEOTIDE SEQUENCE</scope>
</reference>
<reference evidence="2" key="1">
    <citation type="journal article" date="2022" name="Int. J. Mol. Sci.">
        <title>Draft Genome of Tanacetum Coccineum: Genomic Comparison of Closely Related Tanacetum-Family Plants.</title>
        <authorList>
            <person name="Yamashiro T."/>
            <person name="Shiraishi A."/>
            <person name="Nakayama K."/>
            <person name="Satake H."/>
        </authorList>
    </citation>
    <scope>NUCLEOTIDE SEQUENCE</scope>
</reference>
<name>A0ABQ5GMT4_9ASTR</name>
<dbReference type="PANTHER" id="PTHR45023">
    <property type="match status" value="1"/>
</dbReference>
<dbReference type="PANTHER" id="PTHR45023:SF4">
    <property type="entry name" value="GLYCINE-RICH PROTEIN-RELATED"/>
    <property type="match status" value="1"/>
</dbReference>
<evidence type="ECO:0000313" key="2">
    <source>
        <dbReference type="EMBL" id="GJT76970.1"/>
    </source>
</evidence>
<evidence type="ECO:0000256" key="1">
    <source>
        <dbReference type="SAM" id="MobiDB-lite"/>
    </source>
</evidence>
<sequence length="234" mass="26731">AGKQPVVDLDEDDEDDEMASRRSITRWNNEEILLAEFWIEHSQDANIGKDQQDDIYWNLILSDFNSRTTAHPRTKNMVTGKWTRMHGDCQRFNGIYKHLNRKSGESDADLDAAEPIDADNLQELFDPDPREHPVGKQRALKKQKPFEMTSAGGSTGGSTRGSQSESISSLVSQDYRRKCDAAEKAYEVKREKELAIMQCKELEFLMIDHSSLPAAKRAIIERKQAKIMRKYPDA</sequence>
<evidence type="ECO:0008006" key="4">
    <source>
        <dbReference type="Google" id="ProtNLM"/>
    </source>
</evidence>
<proteinExistence type="predicted"/>
<feature type="non-terminal residue" evidence="2">
    <location>
        <position position="1"/>
    </location>
</feature>
<accession>A0ABQ5GMT4</accession>
<dbReference type="Proteomes" id="UP001151760">
    <property type="component" value="Unassembled WGS sequence"/>
</dbReference>
<dbReference type="EMBL" id="BQNB010018671">
    <property type="protein sequence ID" value="GJT76970.1"/>
    <property type="molecule type" value="Genomic_DNA"/>
</dbReference>
<evidence type="ECO:0000313" key="3">
    <source>
        <dbReference type="Proteomes" id="UP001151760"/>
    </source>
</evidence>
<organism evidence="2 3">
    <name type="scientific">Tanacetum coccineum</name>
    <dbReference type="NCBI Taxonomy" id="301880"/>
    <lineage>
        <taxon>Eukaryota</taxon>
        <taxon>Viridiplantae</taxon>
        <taxon>Streptophyta</taxon>
        <taxon>Embryophyta</taxon>
        <taxon>Tracheophyta</taxon>
        <taxon>Spermatophyta</taxon>
        <taxon>Magnoliopsida</taxon>
        <taxon>eudicotyledons</taxon>
        <taxon>Gunneridae</taxon>
        <taxon>Pentapetalae</taxon>
        <taxon>asterids</taxon>
        <taxon>campanulids</taxon>
        <taxon>Asterales</taxon>
        <taxon>Asteraceae</taxon>
        <taxon>Asteroideae</taxon>
        <taxon>Anthemideae</taxon>
        <taxon>Anthemidinae</taxon>
        <taxon>Tanacetum</taxon>
    </lineage>
</organism>
<gene>
    <name evidence="2" type="ORF">Tco_1043695</name>
</gene>